<name>A0A4R6ASV1_9RHOB</name>
<evidence type="ECO:0000256" key="11">
    <source>
        <dbReference type="ARBA" id="ARBA00023136"/>
    </source>
</evidence>
<dbReference type="EMBL" id="SMZO01000024">
    <property type="protein sequence ID" value="TDL87067.1"/>
    <property type="molecule type" value="Genomic_DNA"/>
</dbReference>
<comment type="caution">
    <text evidence="17">The sequence shown here is derived from an EMBL/GenBank/DDBJ whole genome shotgun (WGS) entry which is preliminary data.</text>
</comment>
<keyword evidence="18" id="KW-1185">Reference proteome</keyword>
<keyword evidence="9" id="KW-0067">ATP-binding</keyword>
<evidence type="ECO:0000313" key="17">
    <source>
        <dbReference type="EMBL" id="TDL87067.1"/>
    </source>
</evidence>
<evidence type="ECO:0000256" key="5">
    <source>
        <dbReference type="ARBA" id="ARBA00022553"/>
    </source>
</evidence>
<feature type="transmembrane region" description="Helical" evidence="14">
    <location>
        <begin position="389"/>
        <end position="407"/>
    </location>
</feature>
<evidence type="ECO:0000256" key="8">
    <source>
        <dbReference type="ARBA" id="ARBA00022777"/>
    </source>
</evidence>
<dbReference type="SMART" id="SM00387">
    <property type="entry name" value="HATPase_c"/>
    <property type="match status" value="1"/>
</dbReference>
<dbReference type="Gene3D" id="1.10.287.130">
    <property type="match status" value="1"/>
</dbReference>
<keyword evidence="4" id="KW-1003">Cell membrane</keyword>
<feature type="transmembrane region" description="Helical" evidence="14">
    <location>
        <begin position="428"/>
        <end position="451"/>
    </location>
</feature>
<dbReference type="CDD" id="cd00082">
    <property type="entry name" value="HisKA"/>
    <property type="match status" value="1"/>
</dbReference>
<feature type="transmembrane region" description="Helical" evidence="14">
    <location>
        <begin position="147"/>
        <end position="168"/>
    </location>
</feature>
<evidence type="ECO:0000256" key="7">
    <source>
        <dbReference type="ARBA" id="ARBA00022741"/>
    </source>
</evidence>
<evidence type="ECO:0000256" key="2">
    <source>
        <dbReference type="ARBA" id="ARBA00004236"/>
    </source>
</evidence>
<keyword evidence="6" id="KW-0808">Transferase</keyword>
<keyword evidence="11 14" id="KW-0472">Membrane</keyword>
<dbReference type="Pfam" id="PF00072">
    <property type="entry name" value="Response_reg"/>
    <property type="match status" value="1"/>
</dbReference>
<dbReference type="PROSITE" id="PS50109">
    <property type="entry name" value="HIS_KIN"/>
    <property type="match status" value="1"/>
</dbReference>
<feature type="transmembrane region" description="Helical" evidence="14">
    <location>
        <begin position="71"/>
        <end position="95"/>
    </location>
</feature>
<evidence type="ECO:0000256" key="3">
    <source>
        <dbReference type="ARBA" id="ARBA00012438"/>
    </source>
</evidence>
<dbReference type="GO" id="GO:0000155">
    <property type="term" value="F:phosphorelay sensor kinase activity"/>
    <property type="evidence" value="ECO:0007669"/>
    <property type="project" value="InterPro"/>
</dbReference>
<evidence type="ECO:0000259" key="16">
    <source>
        <dbReference type="PROSITE" id="PS50110"/>
    </source>
</evidence>
<feature type="transmembrane region" description="Helical" evidence="14">
    <location>
        <begin position="457"/>
        <end position="477"/>
    </location>
</feature>
<keyword evidence="14" id="KW-1133">Transmembrane helix</keyword>
<dbReference type="InterPro" id="IPR036890">
    <property type="entry name" value="HATPase_C_sf"/>
</dbReference>
<keyword evidence="5 12" id="KW-0597">Phosphoprotein</keyword>
<dbReference type="FunFam" id="3.30.565.10:FF:000023">
    <property type="entry name" value="PAS domain-containing sensor histidine kinase"/>
    <property type="match status" value="1"/>
</dbReference>
<keyword evidence="8" id="KW-0418">Kinase</keyword>
<evidence type="ECO:0000256" key="4">
    <source>
        <dbReference type="ARBA" id="ARBA00022475"/>
    </source>
</evidence>
<dbReference type="InterPro" id="IPR036097">
    <property type="entry name" value="HisK_dim/P_sf"/>
</dbReference>
<feature type="coiled-coil region" evidence="13">
    <location>
        <begin position="628"/>
        <end position="665"/>
    </location>
</feature>
<feature type="transmembrane region" description="Helical" evidence="14">
    <location>
        <begin position="116"/>
        <end position="141"/>
    </location>
</feature>
<feature type="transmembrane region" description="Helical" evidence="14">
    <location>
        <begin position="568"/>
        <end position="586"/>
    </location>
</feature>
<keyword evidence="7" id="KW-0547">Nucleotide-binding</keyword>
<dbReference type="AlphaFoldDB" id="A0A4R6ASV1"/>
<dbReference type="InterPro" id="IPR005467">
    <property type="entry name" value="His_kinase_dom"/>
</dbReference>
<dbReference type="Gene3D" id="3.30.565.10">
    <property type="entry name" value="Histidine kinase-like ATPase, C-terminal domain"/>
    <property type="match status" value="1"/>
</dbReference>
<dbReference type="SMART" id="SM00448">
    <property type="entry name" value="REC"/>
    <property type="match status" value="1"/>
</dbReference>
<evidence type="ECO:0000256" key="10">
    <source>
        <dbReference type="ARBA" id="ARBA00023012"/>
    </source>
</evidence>
<feature type="domain" description="Histidine kinase" evidence="15">
    <location>
        <begin position="672"/>
        <end position="886"/>
    </location>
</feature>
<gene>
    <name evidence="17" type="ORF">E2L05_11690</name>
</gene>
<feature type="modified residue" description="4-aspartylphosphate" evidence="12">
    <location>
        <position position="965"/>
    </location>
</feature>
<evidence type="ECO:0000259" key="15">
    <source>
        <dbReference type="PROSITE" id="PS50109"/>
    </source>
</evidence>
<reference evidence="17 18" key="1">
    <citation type="submission" date="2019-03" db="EMBL/GenBank/DDBJ databases">
        <title>Rhodobacteraceae bacterium SM1902, a new member of the family Rhodobacteraceae isolated from Yantai.</title>
        <authorList>
            <person name="Sun Y."/>
        </authorList>
    </citation>
    <scope>NUCLEOTIDE SEQUENCE [LARGE SCALE GENOMIC DNA]</scope>
    <source>
        <strain evidence="17 18">SM1902</strain>
    </source>
</reference>
<accession>A0A4R6ASV1</accession>
<feature type="transmembrane region" description="Helical" evidence="14">
    <location>
        <begin position="598"/>
        <end position="620"/>
    </location>
</feature>
<dbReference type="InterPro" id="IPR003594">
    <property type="entry name" value="HATPase_dom"/>
</dbReference>
<dbReference type="SUPFAM" id="SSF52172">
    <property type="entry name" value="CheY-like"/>
    <property type="match status" value="1"/>
</dbReference>
<dbReference type="RefSeq" id="WP_133343091.1">
    <property type="nucleotide sequence ID" value="NZ_SMZO01000024.1"/>
</dbReference>
<feature type="transmembrane region" description="Helical" evidence="14">
    <location>
        <begin position="220"/>
        <end position="238"/>
    </location>
</feature>
<dbReference type="PROSITE" id="PS50110">
    <property type="entry name" value="RESPONSE_REGULATORY"/>
    <property type="match status" value="1"/>
</dbReference>
<dbReference type="SUPFAM" id="SSF47384">
    <property type="entry name" value="Homodimeric domain of signal transducing histidine kinase"/>
    <property type="match status" value="1"/>
</dbReference>
<comment type="catalytic activity">
    <reaction evidence="1">
        <text>ATP + protein L-histidine = ADP + protein N-phospho-L-histidine.</text>
        <dbReference type="EC" id="2.7.13.3"/>
    </reaction>
</comment>
<feature type="transmembrane region" description="Helical" evidence="14">
    <location>
        <begin position="361"/>
        <end position="383"/>
    </location>
</feature>
<evidence type="ECO:0000256" key="6">
    <source>
        <dbReference type="ARBA" id="ARBA00022679"/>
    </source>
</evidence>
<feature type="transmembrane region" description="Helical" evidence="14">
    <location>
        <begin position="180"/>
        <end position="200"/>
    </location>
</feature>
<dbReference type="InterPro" id="IPR011006">
    <property type="entry name" value="CheY-like_superfamily"/>
</dbReference>
<keyword evidence="10" id="KW-0902">Two-component regulatory system</keyword>
<dbReference type="PANTHER" id="PTHR43047:SF72">
    <property type="entry name" value="OSMOSENSING HISTIDINE PROTEIN KINASE SLN1"/>
    <property type="match status" value="1"/>
</dbReference>
<dbReference type="EC" id="2.7.13.3" evidence="3"/>
<dbReference type="InterPro" id="IPR003661">
    <property type="entry name" value="HisK_dim/P_dom"/>
</dbReference>
<feature type="transmembrane region" description="Helical" evidence="14">
    <location>
        <begin position="259"/>
        <end position="285"/>
    </location>
</feature>
<dbReference type="GO" id="GO:0005524">
    <property type="term" value="F:ATP binding"/>
    <property type="evidence" value="ECO:0007669"/>
    <property type="project" value="UniProtKB-KW"/>
</dbReference>
<feature type="transmembrane region" description="Helical" evidence="14">
    <location>
        <begin position="305"/>
        <end position="329"/>
    </location>
</feature>
<dbReference type="Gene3D" id="3.40.50.2300">
    <property type="match status" value="1"/>
</dbReference>
<dbReference type="SMART" id="SM00388">
    <property type="entry name" value="HisKA"/>
    <property type="match status" value="1"/>
</dbReference>
<evidence type="ECO:0000256" key="1">
    <source>
        <dbReference type="ARBA" id="ARBA00000085"/>
    </source>
</evidence>
<dbReference type="PANTHER" id="PTHR43047">
    <property type="entry name" value="TWO-COMPONENT HISTIDINE PROTEIN KINASE"/>
    <property type="match status" value="1"/>
</dbReference>
<dbReference type="PRINTS" id="PR00344">
    <property type="entry name" value="BCTRLSENSOR"/>
</dbReference>
<dbReference type="Pfam" id="PF02518">
    <property type="entry name" value="HATPase_c"/>
    <property type="match status" value="1"/>
</dbReference>
<feature type="transmembrane region" description="Helical" evidence="14">
    <location>
        <begin position="43"/>
        <end position="65"/>
    </location>
</feature>
<proteinExistence type="predicted"/>
<evidence type="ECO:0000313" key="18">
    <source>
        <dbReference type="Proteomes" id="UP000294562"/>
    </source>
</evidence>
<keyword evidence="14" id="KW-0812">Transmembrane</keyword>
<keyword evidence="13" id="KW-0175">Coiled coil</keyword>
<evidence type="ECO:0000256" key="9">
    <source>
        <dbReference type="ARBA" id="ARBA00022840"/>
    </source>
</evidence>
<dbReference type="Proteomes" id="UP000294562">
    <property type="component" value="Unassembled WGS sequence"/>
</dbReference>
<dbReference type="Gene3D" id="1.10.4160.10">
    <property type="entry name" value="Hydantoin permease"/>
    <property type="match status" value="1"/>
</dbReference>
<evidence type="ECO:0000256" key="13">
    <source>
        <dbReference type="SAM" id="Coils"/>
    </source>
</evidence>
<dbReference type="InterPro" id="IPR001789">
    <property type="entry name" value="Sig_transdc_resp-reg_receiver"/>
</dbReference>
<sequence length="1117" mass="122119">MSRTYRATKEKRRYNRWVANETMEDFALRFTARRARHWSSARVANTAIGSISFLALEAIGGAITLTYGFDIAITAIMLVGAILFLTAFPISYYAARYGVDIDLLTRGAGFGYIGSTITSLIYASFTFIFFALEAAILALAVEFTLGIPLMFGYLLSSLVVIPLAINGFSKISAFQAWTQPIWVVLHITPFVMLAFVGYDIEGWASFTGLAPEATSPSGKLIMLGAAAGVIFSLIAQVGEQVDFLRFLPEPKTRAERRRWWAALIAAGPGWSVLGVAKMLAGSYLVTLALSKGVPMSEAGDPTRMYHTAFSEVISNPWLVLLLTAGFVILSQLKINITNAYAGSIAWSNFFSRLTHSHPGRVVWLVFNVAIAVMLMELGVFGALESTLALYSHVALAWIGALVADLIVNKPLGLSPPGIEFRRAHLHDINPVGIGAMATACVLSLTAYGGYFGPLMEALSSAVALFSSFLLAPAIAWWTKGRYYIARPVPLLDGPEQKCSICEYSFDPEDMTHCPFHSGPICSLCCTIDSACRDACKPETRMSAVAARALHDYLPAPVATALTMPLSRFLIFTSLIGATLAYLLLLVRSYRAADNLDAMLMVIFSISLIVIGVCVWMFILINDTQHKTRDEAERQTERLLAEVRAHERTDRALQQAKEKAEAANLAKTRYMTGLSHELRTPLNSIYGFAQILEKDPDMPPHRLTSVTTIRRSSEHLAGLIEGLLDIARIEAGRLEISRDRIHLRMFLNQISSIFEEQAREKNIAFSQTTQGSLPEWVSFDEKRLRQILINLLSNALRYTVAGSVNLHITYRNEVAIIEVSDTGIGIVPENIRRIWEPFERGDHPFVAGSGLGLTITKLLVEILGGDIAVESTADKGSLFRVRLMLPSVPNSSLQPVAATTDDTRSLPFIGYHGARKTLMVVDDDPSHLKLVDYFLTPLGFAVLLASSAEQALEMVKDISPDLFVLDIDLPGGDGWSLAEALRSGDHRTTPIAMISGHAMDAKKPSPEFKLCDAFLAKPYNLDDLLVRIADLLRLDLIMAAETQPAASVSRHLPEADRAELIALARDGLTRALNSKIDTLEASGALAGATLSTVRHAANVFDMQSVIACLEKETGNAPL</sequence>
<dbReference type="InterPro" id="IPR004358">
    <property type="entry name" value="Sig_transdc_His_kin-like_C"/>
</dbReference>
<dbReference type="GO" id="GO:0009927">
    <property type="term" value="F:histidine phosphotransfer kinase activity"/>
    <property type="evidence" value="ECO:0007669"/>
    <property type="project" value="TreeGrafter"/>
</dbReference>
<dbReference type="CDD" id="cd00156">
    <property type="entry name" value="REC"/>
    <property type="match status" value="1"/>
</dbReference>
<dbReference type="SUPFAM" id="SSF55874">
    <property type="entry name" value="ATPase domain of HSP90 chaperone/DNA topoisomerase II/histidine kinase"/>
    <property type="match status" value="1"/>
</dbReference>
<dbReference type="OrthoDB" id="9801651at2"/>
<comment type="subcellular location">
    <subcellularLocation>
        <location evidence="2">Cell membrane</location>
    </subcellularLocation>
</comment>
<evidence type="ECO:0000256" key="12">
    <source>
        <dbReference type="PROSITE-ProRule" id="PRU00169"/>
    </source>
</evidence>
<evidence type="ECO:0000256" key="14">
    <source>
        <dbReference type="SAM" id="Phobius"/>
    </source>
</evidence>
<dbReference type="Pfam" id="PF00512">
    <property type="entry name" value="HisKA"/>
    <property type="match status" value="1"/>
</dbReference>
<protein>
    <recommendedName>
        <fullName evidence="3">histidine kinase</fullName>
        <ecNumber evidence="3">2.7.13.3</ecNumber>
    </recommendedName>
</protein>
<feature type="domain" description="Response regulatory" evidence="16">
    <location>
        <begin position="916"/>
        <end position="1031"/>
    </location>
</feature>
<organism evidence="17 18">
    <name type="scientific">Meridianimarinicoccus aquatilis</name>
    <dbReference type="NCBI Taxonomy" id="2552766"/>
    <lineage>
        <taxon>Bacteria</taxon>
        <taxon>Pseudomonadati</taxon>
        <taxon>Pseudomonadota</taxon>
        <taxon>Alphaproteobacteria</taxon>
        <taxon>Rhodobacterales</taxon>
        <taxon>Paracoccaceae</taxon>
        <taxon>Meridianimarinicoccus</taxon>
    </lineage>
</organism>
<dbReference type="GO" id="GO:0005886">
    <property type="term" value="C:plasma membrane"/>
    <property type="evidence" value="ECO:0007669"/>
    <property type="project" value="UniProtKB-SubCell"/>
</dbReference>